<dbReference type="InterPro" id="IPR035996">
    <property type="entry name" value="4pyrrol_Methylase_sf"/>
</dbReference>
<dbReference type="OrthoDB" id="9809084at2"/>
<evidence type="ECO:0000256" key="3">
    <source>
        <dbReference type="ARBA" id="ARBA00022603"/>
    </source>
</evidence>
<comment type="similarity">
    <text evidence="6">Belongs to the methyltransferase superfamily. RsmI family.</text>
</comment>
<dbReference type="EC" id="2.1.1.198" evidence="6"/>
<keyword evidence="4 6" id="KW-0808">Transferase</keyword>
<dbReference type="PROSITE" id="PS01296">
    <property type="entry name" value="RSMI"/>
    <property type="match status" value="1"/>
</dbReference>
<evidence type="ECO:0000256" key="4">
    <source>
        <dbReference type="ARBA" id="ARBA00022679"/>
    </source>
</evidence>
<dbReference type="SUPFAM" id="SSF53790">
    <property type="entry name" value="Tetrapyrrole methylase"/>
    <property type="match status" value="1"/>
</dbReference>
<dbReference type="PANTHER" id="PTHR46111">
    <property type="entry name" value="RIBOSOMAL RNA SMALL SUBUNIT METHYLTRANSFERASE I"/>
    <property type="match status" value="1"/>
</dbReference>
<comment type="caution">
    <text evidence="9">The sequence shown here is derived from an EMBL/GenBank/DDBJ whole genome shotgun (WGS) entry which is preliminary data.</text>
</comment>
<dbReference type="FunFam" id="3.30.950.10:FF:000002">
    <property type="entry name" value="Ribosomal RNA small subunit methyltransferase I"/>
    <property type="match status" value="1"/>
</dbReference>
<keyword evidence="2 6" id="KW-0698">rRNA processing</keyword>
<proteinExistence type="inferred from homology"/>
<dbReference type="Proteomes" id="UP000271227">
    <property type="component" value="Unassembled WGS sequence"/>
</dbReference>
<dbReference type="CDD" id="cd11648">
    <property type="entry name" value="RsmI"/>
    <property type="match status" value="1"/>
</dbReference>
<dbReference type="FunCoup" id="A0A3M0C4V8">
    <property type="interactions" value="344"/>
</dbReference>
<dbReference type="PIRSF" id="PIRSF005917">
    <property type="entry name" value="MTase_YraL"/>
    <property type="match status" value="1"/>
</dbReference>
<keyword evidence="10" id="KW-1185">Reference proteome</keyword>
<comment type="subcellular location">
    <subcellularLocation>
        <location evidence="6">Cytoplasm</location>
    </subcellularLocation>
</comment>
<evidence type="ECO:0000256" key="5">
    <source>
        <dbReference type="ARBA" id="ARBA00022691"/>
    </source>
</evidence>
<evidence type="ECO:0000256" key="6">
    <source>
        <dbReference type="HAMAP-Rule" id="MF_01877"/>
    </source>
</evidence>
<evidence type="ECO:0000256" key="2">
    <source>
        <dbReference type="ARBA" id="ARBA00022552"/>
    </source>
</evidence>
<dbReference type="GO" id="GO:0005737">
    <property type="term" value="C:cytoplasm"/>
    <property type="evidence" value="ECO:0007669"/>
    <property type="project" value="UniProtKB-SubCell"/>
</dbReference>
<sequence>MAEDTSAPNASSDNGSKGTLAVGLYLVATPIGNLEDIGARAARILADADLVACEDTRVSTRLMAAVDARTPLIAYHDHNADRVRPKLLQKLAEGQAIALISDAGTPLVSDPGYGLVQAVRAAGHMVTAVPGPSAVPTALSLSGLPSDRFLFLGFPPSKSAARKRWFEEVATVPATLIFFESAKRLAASLEDACQVLGDRSAAICRELTKRYEEVVSDRILSLSQRYHRDGAPRGEIVVVVGPPEDGKTAGLSADGTLDAKVETALQQAVGDMGARGAAQLVADLTGLPRKRLYERAVILRNSRKQGAQ</sequence>
<reference evidence="9 10" key="1">
    <citation type="submission" date="2018-10" db="EMBL/GenBank/DDBJ databases">
        <title>Genomic Encyclopedia of Archaeal and Bacterial Type Strains, Phase II (KMG-II): from individual species to whole genera.</title>
        <authorList>
            <person name="Goeker M."/>
        </authorList>
    </citation>
    <scope>NUCLEOTIDE SEQUENCE [LARGE SCALE GENOMIC DNA]</scope>
    <source>
        <strain evidence="9 10">DSM 25217</strain>
    </source>
</reference>
<dbReference type="InterPro" id="IPR018063">
    <property type="entry name" value="SAM_MeTrfase_RsmI_CS"/>
</dbReference>
<feature type="domain" description="RsmI HTH" evidence="8">
    <location>
        <begin position="257"/>
        <end position="298"/>
    </location>
</feature>
<dbReference type="GO" id="GO:0070677">
    <property type="term" value="F:rRNA (cytosine-2'-O-)-methyltransferase activity"/>
    <property type="evidence" value="ECO:0007669"/>
    <property type="project" value="UniProtKB-UniRule"/>
</dbReference>
<evidence type="ECO:0000259" key="8">
    <source>
        <dbReference type="Pfam" id="PF23016"/>
    </source>
</evidence>
<accession>A0A3M0C4V8</accession>
<dbReference type="InterPro" id="IPR000878">
    <property type="entry name" value="4pyrrol_Mease"/>
</dbReference>
<dbReference type="AlphaFoldDB" id="A0A3M0C4V8"/>
<keyword evidence="1 6" id="KW-0963">Cytoplasm</keyword>
<keyword evidence="3 6" id="KW-0489">Methyltransferase</keyword>
<protein>
    <recommendedName>
        <fullName evidence="6">Ribosomal RNA small subunit methyltransferase I</fullName>
        <ecNumber evidence="6">2.1.1.198</ecNumber>
    </recommendedName>
    <alternativeName>
        <fullName evidence="6">16S rRNA 2'-O-ribose C1402 methyltransferase</fullName>
    </alternativeName>
    <alternativeName>
        <fullName evidence="6">rRNA (cytidine-2'-O-)-methyltransferase RsmI</fullName>
    </alternativeName>
</protein>
<dbReference type="InterPro" id="IPR008189">
    <property type="entry name" value="rRNA_ssu_MeTfrase_I"/>
</dbReference>
<dbReference type="RefSeq" id="WP_121940008.1">
    <property type="nucleotide sequence ID" value="NZ_REFR01000015.1"/>
</dbReference>
<gene>
    <name evidence="6" type="primary">rsmI</name>
    <name evidence="9" type="ORF">BXY39_3363</name>
</gene>
<evidence type="ECO:0000259" key="7">
    <source>
        <dbReference type="Pfam" id="PF00590"/>
    </source>
</evidence>
<evidence type="ECO:0000313" key="10">
    <source>
        <dbReference type="Proteomes" id="UP000271227"/>
    </source>
</evidence>
<keyword evidence="5 6" id="KW-0949">S-adenosyl-L-methionine</keyword>
<dbReference type="Gene3D" id="3.30.950.10">
    <property type="entry name" value="Methyltransferase, Cobalt-precorrin-4 Transmethylase, Domain 2"/>
    <property type="match status" value="1"/>
</dbReference>
<evidence type="ECO:0000313" key="9">
    <source>
        <dbReference type="EMBL" id="RMB01856.1"/>
    </source>
</evidence>
<dbReference type="NCBIfam" id="TIGR00096">
    <property type="entry name" value="16S rRNA (cytidine(1402)-2'-O)-methyltransferase"/>
    <property type="match status" value="1"/>
</dbReference>
<name>A0A3M0C4V8_9PROT</name>
<dbReference type="FunFam" id="3.40.1010.10:FF:000007">
    <property type="entry name" value="Ribosomal RNA small subunit methyltransferase I"/>
    <property type="match status" value="1"/>
</dbReference>
<dbReference type="Pfam" id="PF23016">
    <property type="entry name" value="RsmI_C"/>
    <property type="match status" value="1"/>
</dbReference>
<comment type="catalytic activity">
    <reaction evidence="6">
        <text>cytidine(1402) in 16S rRNA + S-adenosyl-L-methionine = 2'-O-methylcytidine(1402) in 16S rRNA + S-adenosyl-L-homocysteine + H(+)</text>
        <dbReference type="Rhea" id="RHEA:42924"/>
        <dbReference type="Rhea" id="RHEA-COMP:10285"/>
        <dbReference type="Rhea" id="RHEA-COMP:10286"/>
        <dbReference type="ChEBI" id="CHEBI:15378"/>
        <dbReference type="ChEBI" id="CHEBI:57856"/>
        <dbReference type="ChEBI" id="CHEBI:59789"/>
        <dbReference type="ChEBI" id="CHEBI:74495"/>
        <dbReference type="ChEBI" id="CHEBI:82748"/>
        <dbReference type="EC" id="2.1.1.198"/>
    </reaction>
</comment>
<evidence type="ECO:0000256" key="1">
    <source>
        <dbReference type="ARBA" id="ARBA00022490"/>
    </source>
</evidence>
<dbReference type="InterPro" id="IPR014776">
    <property type="entry name" value="4pyrrole_Mease_sub2"/>
</dbReference>
<dbReference type="EMBL" id="REFR01000015">
    <property type="protein sequence ID" value="RMB01856.1"/>
    <property type="molecule type" value="Genomic_DNA"/>
</dbReference>
<dbReference type="Pfam" id="PF00590">
    <property type="entry name" value="TP_methylase"/>
    <property type="match status" value="1"/>
</dbReference>
<comment type="function">
    <text evidence="6">Catalyzes the 2'-O-methylation of the ribose of cytidine 1402 (C1402) in 16S rRNA.</text>
</comment>
<organism evidence="9 10">
    <name type="scientific">Eilatimonas milleporae</name>
    <dbReference type="NCBI Taxonomy" id="911205"/>
    <lineage>
        <taxon>Bacteria</taxon>
        <taxon>Pseudomonadati</taxon>
        <taxon>Pseudomonadota</taxon>
        <taxon>Alphaproteobacteria</taxon>
        <taxon>Kordiimonadales</taxon>
        <taxon>Kordiimonadaceae</taxon>
        <taxon>Eilatimonas</taxon>
    </lineage>
</organism>
<dbReference type="PANTHER" id="PTHR46111:SF1">
    <property type="entry name" value="RIBOSOMAL RNA SMALL SUBUNIT METHYLTRANSFERASE I"/>
    <property type="match status" value="1"/>
</dbReference>
<dbReference type="HAMAP" id="MF_01877">
    <property type="entry name" value="16SrRNA_methyltr_I"/>
    <property type="match status" value="1"/>
</dbReference>
<dbReference type="InParanoid" id="A0A3M0C4V8"/>
<dbReference type="Gene3D" id="3.40.1010.10">
    <property type="entry name" value="Cobalt-precorrin-4 Transmethylase, Domain 1"/>
    <property type="match status" value="1"/>
</dbReference>
<feature type="domain" description="Tetrapyrrole methylase" evidence="7">
    <location>
        <begin position="24"/>
        <end position="218"/>
    </location>
</feature>
<dbReference type="InterPro" id="IPR014777">
    <property type="entry name" value="4pyrrole_Mease_sub1"/>
</dbReference>
<dbReference type="InterPro" id="IPR053910">
    <property type="entry name" value="RsmI_HTH"/>
</dbReference>